<feature type="region of interest" description="Disordered" evidence="1">
    <location>
        <begin position="39"/>
        <end position="61"/>
    </location>
</feature>
<evidence type="ECO:0000256" key="1">
    <source>
        <dbReference type="SAM" id="MobiDB-lite"/>
    </source>
</evidence>
<evidence type="ECO:0000313" key="2">
    <source>
        <dbReference type="Proteomes" id="UP000036681"/>
    </source>
</evidence>
<organism evidence="2 3">
    <name type="scientific">Ascaris lumbricoides</name>
    <name type="common">Giant roundworm</name>
    <dbReference type="NCBI Taxonomy" id="6252"/>
    <lineage>
        <taxon>Eukaryota</taxon>
        <taxon>Metazoa</taxon>
        <taxon>Ecdysozoa</taxon>
        <taxon>Nematoda</taxon>
        <taxon>Chromadorea</taxon>
        <taxon>Rhabditida</taxon>
        <taxon>Spirurina</taxon>
        <taxon>Ascaridomorpha</taxon>
        <taxon>Ascaridoidea</taxon>
        <taxon>Ascarididae</taxon>
        <taxon>Ascaris</taxon>
    </lineage>
</organism>
<evidence type="ECO:0000313" key="3">
    <source>
        <dbReference type="WBParaSite" id="ALUE_0000867201-mRNA-1"/>
    </source>
</evidence>
<sequence>MVSDAHEIDATTMTRRCPDVYRLFNATIHRTPPLASYRRRALARPQASPDWSTASGVSERL</sequence>
<protein>
    <submittedName>
        <fullName evidence="3">Transposase</fullName>
    </submittedName>
</protein>
<accession>A0A0M3HYP1</accession>
<proteinExistence type="predicted"/>
<feature type="compositionally biased region" description="Polar residues" evidence="1">
    <location>
        <begin position="49"/>
        <end position="61"/>
    </location>
</feature>
<reference evidence="3" key="1">
    <citation type="submission" date="2016-05" db="UniProtKB">
        <authorList>
            <consortium name="WormBaseParasite"/>
        </authorList>
    </citation>
    <scope>IDENTIFICATION</scope>
</reference>
<dbReference type="Proteomes" id="UP000036681">
    <property type="component" value="Unplaced"/>
</dbReference>
<keyword evidence="2" id="KW-1185">Reference proteome</keyword>
<dbReference type="AlphaFoldDB" id="A0A0M3HYP1"/>
<name>A0A0M3HYP1_ASCLU</name>
<dbReference type="WBParaSite" id="ALUE_0000867201-mRNA-1">
    <property type="protein sequence ID" value="ALUE_0000867201-mRNA-1"/>
    <property type="gene ID" value="ALUE_0000867201"/>
</dbReference>